<protein>
    <recommendedName>
        <fullName evidence="1">Protein kinase domain-containing protein</fullName>
    </recommendedName>
</protein>
<dbReference type="SUPFAM" id="SSF56112">
    <property type="entry name" value="Protein kinase-like (PK-like)"/>
    <property type="match status" value="1"/>
</dbReference>
<feature type="domain" description="Protein kinase" evidence="1">
    <location>
        <begin position="62"/>
        <end position="386"/>
    </location>
</feature>
<dbReference type="EMBL" id="JNSL01000133">
    <property type="protein sequence ID" value="KGA14864.1"/>
    <property type="molecule type" value="Genomic_DNA"/>
</dbReference>
<reference evidence="2" key="1">
    <citation type="submission" date="2014-06" db="EMBL/GenBank/DDBJ databases">
        <title>Key roles for freshwater Actinobacteria revealed by deep metagenomic sequencing.</title>
        <authorList>
            <person name="Ghai R."/>
            <person name="Mizuno C.M."/>
            <person name="Picazo A."/>
            <person name="Camacho A."/>
            <person name="Rodriguez-Valera F."/>
        </authorList>
    </citation>
    <scope>NUCLEOTIDE SEQUENCE</scope>
</reference>
<accession>A0A094PYN2</accession>
<dbReference type="GO" id="GO:0004672">
    <property type="term" value="F:protein kinase activity"/>
    <property type="evidence" value="ECO:0007669"/>
    <property type="project" value="InterPro"/>
</dbReference>
<evidence type="ECO:0000259" key="1">
    <source>
        <dbReference type="PROSITE" id="PS50011"/>
    </source>
</evidence>
<sequence>MITLIIGLPICGEFPKISPGVGPLLDGGEPRSRVWCVGEVSLHEGVSGEYLAQHLGESGLKIESITPIGTGQMAESFRVSFAYGTHGQLPPSVVVKVPSQSESSRAASRITRCYELETGFYTHVCSLVGVSAPKCLHVWFDAPSDDFVLVLEDIVSGKQGDQIVGATVEQARAAIDELVQLHAPLWNSSQLDTLSWMPRHTMESSQGTRDLLRSVFTGFSARFSSLVSAEVLELGAQLVANIDGYDRAFPNNETIVHRDFRLDNLLFTESSHGTHVKVVDWQTASISAGATDLAYFIGASFIPEQRREIEADLVHRYHDGLSQAGIFLTWNEVWDQYRLFATSGYIMAIVASMLVKQTERGDAMFAAMANRHGQQMIDLETLSLFR</sequence>
<dbReference type="PROSITE" id="PS50011">
    <property type="entry name" value="PROTEIN_KINASE_DOM"/>
    <property type="match status" value="1"/>
</dbReference>
<comment type="caution">
    <text evidence="2">The sequence shown here is derived from an EMBL/GenBank/DDBJ whole genome shotgun (WGS) entry which is preliminary data.</text>
</comment>
<dbReference type="GO" id="GO:0005524">
    <property type="term" value="F:ATP binding"/>
    <property type="evidence" value="ECO:0007669"/>
    <property type="project" value="InterPro"/>
</dbReference>
<dbReference type="InterPro" id="IPR000719">
    <property type="entry name" value="Prot_kinase_dom"/>
</dbReference>
<evidence type="ECO:0000313" key="2">
    <source>
        <dbReference type="EMBL" id="KGA14864.1"/>
    </source>
</evidence>
<dbReference type="Gene3D" id="3.90.1200.10">
    <property type="match status" value="1"/>
</dbReference>
<dbReference type="PANTHER" id="PTHR11012">
    <property type="entry name" value="PROTEIN KINASE-LIKE DOMAIN-CONTAINING"/>
    <property type="match status" value="1"/>
</dbReference>
<organism evidence="2">
    <name type="scientific">freshwater metagenome</name>
    <dbReference type="NCBI Taxonomy" id="449393"/>
    <lineage>
        <taxon>unclassified sequences</taxon>
        <taxon>metagenomes</taxon>
        <taxon>ecological metagenomes</taxon>
    </lineage>
</organism>
<dbReference type="Pfam" id="PF02958">
    <property type="entry name" value="EcKL"/>
    <property type="match status" value="1"/>
</dbReference>
<dbReference type="InterPro" id="IPR004119">
    <property type="entry name" value="EcKL"/>
</dbReference>
<proteinExistence type="predicted"/>
<dbReference type="PANTHER" id="PTHR11012:SF30">
    <property type="entry name" value="PROTEIN KINASE-LIKE DOMAIN-CONTAINING"/>
    <property type="match status" value="1"/>
</dbReference>
<gene>
    <name evidence="2" type="ORF">GM51_16245</name>
</gene>
<name>A0A094PYN2_9ZZZZ</name>
<dbReference type="AlphaFoldDB" id="A0A094PYN2"/>
<dbReference type="InterPro" id="IPR011009">
    <property type="entry name" value="Kinase-like_dom_sf"/>
</dbReference>